<evidence type="ECO:0000313" key="2">
    <source>
        <dbReference type="Proteomes" id="UP000291758"/>
    </source>
</evidence>
<gene>
    <name evidence="1" type="ORF">ET495_06150</name>
</gene>
<dbReference type="RefSeq" id="WP_129203475.1">
    <property type="nucleotide sequence ID" value="NZ_CP035495.1"/>
</dbReference>
<dbReference type="EMBL" id="CP035495">
    <property type="protein sequence ID" value="QAY62895.1"/>
    <property type="molecule type" value="Genomic_DNA"/>
</dbReference>
<dbReference type="AlphaFoldDB" id="A0A4P6EKG9"/>
<keyword evidence="2" id="KW-1185">Reference proteome</keyword>
<sequence length="178" mass="18078">MSALTFRPGDRVRSTSASSAGRVGVVREARAYLARLDGAGVVIVPARQVVTVDLDGESAGVAFVADGGAPLALELLDGAPMPEPNCPAWCDRSHGGFDGETSPGDIAVMHSAVRGGVIVGAVEYLDPDGSRTLTTLSLDLPNSSGDFEAETPAGIAVQVRALNLNLAALADALDGGPR</sequence>
<organism evidence="1 2">
    <name type="scientific">Xylanimonas allomyrinae</name>
    <dbReference type="NCBI Taxonomy" id="2509459"/>
    <lineage>
        <taxon>Bacteria</taxon>
        <taxon>Bacillati</taxon>
        <taxon>Actinomycetota</taxon>
        <taxon>Actinomycetes</taxon>
        <taxon>Micrococcales</taxon>
        <taxon>Promicromonosporaceae</taxon>
        <taxon>Xylanimonas</taxon>
    </lineage>
</organism>
<dbReference type="OrthoDB" id="9847407at2"/>
<protein>
    <submittedName>
        <fullName evidence="1">Uncharacterized protein</fullName>
    </submittedName>
</protein>
<reference evidence="1 2" key="1">
    <citation type="submission" date="2019-01" db="EMBL/GenBank/DDBJ databases">
        <title>Genome sequencing of strain 2JSPR-7.</title>
        <authorList>
            <person name="Heo J."/>
            <person name="Kim S.-J."/>
            <person name="Kim J.-S."/>
            <person name="Hong S.-B."/>
            <person name="Kwon S.-W."/>
        </authorList>
    </citation>
    <scope>NUCLEOTIDE SEQUENCE [LARGE SCALE GENOMIC DNA]</scope>
    <source>
        <strain evidence="1 2">2JSPR-7</strain>
    </source>
</reference>
<dbReference type="KEGG" id="xyl:ET495_06150"/>
<name>A0A4P6EKG9_9MICO</name>
<proteinExistence type="predicted"/>
<evidence type="ECO:0000313" key="1">
    <source>
        <dbReference type="EMBL" id="QAY62895.1"/>
    </source>
</evidence>
<accession>A0A4P6EKG9</accession>
<dbReference type="Proteomes" id="UP000291758">
    <property type="component" value="Chromosome"/>
</dbReference>